<dbReference type="InterPro" id="IPR052050">
    <property type="entry name" value="SecEffector_AnkRepeat"/>
</dbReference>
<dbReference type="PANTHER" id="PTHR46586">
    <property type="entry name" value="ANKYRIN REPEAT-CONTAINING PROTEIN"/>
    <property type="match status" value="1"/>
</dbReference>
<sequence length="123" mass="14219">MDNASEGCSDLAYTLASENEQWDVLRLLLWHRQLDIINSIHENRSKQFTYFVVDTAAKNGQFEIVKCLVQNRVTNFTNEAITNALNNGYTEIAEFLQQHQHQTSPIITTTECKRNYFDSDTNN</sequence>
<dbReference type="InterPro" id="IPR036770">
    <property type="entry name" value="Ankyrin_rpt-contain_sf"/>
</dbReference>
<organism evidence="1 2">
    <name type="scientific">Thraustotheca clavata</name>
    <dbReference type="NCBI Taxonomy" id="74557"/>
    <lineage>
        <taxon>Eukaryota</taxon>
        <taxon>Sar</taxon>
        <taxon>Stramenopiles</taxon>
        <taxon>Oomycota</taxon>
        <taxon>Saprolegniomycetes</taxon>
        <taxon>Saprolegniales</taxon>
        <taxon>Achlyaceae</taxon>
        <taxon>Thraustotheca</taxon>
    </lineage>
</organism>
<protein>
    <submittedName>
        <fullName evidence="1">Uncharacterized protein</fullName>
    </submittedName>
</protein>
<evidence type="ECO:0000313" key="1">
    <source>
        <dbReference type="EMBL" id="OQS03724.1"/>
    </source>
</evidence>
<dbReference type="PANTHER" id="PTHR46586:SF3">
    <property type="entry name" value="ANKYRIN REPEAT-CONTAINING PROTEIN"/>
    <property type="match status" value="1"/>
</dbReference>
<keyword evidence="2" id="KW-1185">Reference proteome</keyword>
<accession>A0A1W0A0E0</accession>
<dbReference type="AlphaFoldDB" id="A0A1W0A0E0"/>
<comment type="caution">
    <text evidence="1">The sequence shown here is derived from an EMBL/GenBank/DDBJ whole genome shotgun (WGS) entry which is preliminary data.</text>
</comment>
<evidence type="ECO:0000313" key="2">
    <source>
        <dbReference type="Proteomes" id="UP000243217"/>
    </source>
</evidence>
<proteinExistence type="predicted"/>
<dbReference type="Gene3D" id="1.25.40.20">
    <property type="entry name" value="Ankyrin repeat-containing domain"/>
    <property type="match status" value="1"/>
</dbReference>
<reference evidence="1 2" key="1">
    <citation type="journal article" date="2014" name="Genome Biol. Evol.">
        <title>The secreted proteins of Achlya hypogyna and Thraustotheca clavata identify the ancestral oomycete secretome and reveal gene acquisitions by horizontal gene transfer.</title>
        <authorList>
            <person name="Misner I."/>
            <person name="Blouin N."/>
            <person name="Leonard G."/>
            <person name="Richards T.A."/>
            <person name="Lane C.E."/>
        </authorList>
    </citation>
    <scope>NUCLEOTIDE SEQUENCE [LARGE SCALE GENOMIC DNA]</scope>
    <source>
        <strain evidence="1 2">ATCC 34112</strain>
    </source>
</reference>
<dbReference type="SUPFAM" id="SSF140860">
    <property type="entry name" value="Pseudo ankyrin repeat-like"/>
    <property type="match status" value="1"/>
</dbReference>
<dbReference type="Proteomes" id="UP000243217">
    <property type="component" value="Unassembled WGS sequence"/>
</dbReference>
<dbReference type="EMBL" id="JNBS01000791">
    <property type="protein sequence ID" value="OQS03724.1"/>
    <property type="molecule type" value="Genomic_DNA"/>
</dbReference>
<gene>
    <name evidence="1" type="ORF">THRCLA_21087</name>
</gene>
<name>A0A1W0A0E0_9STRA</name>